<evidence type="ECO:0000259" key="17">
    <source>
        <dbReference type="PROSITE" id="PS51471"/>
    </source>
</evidence>
<evidence type="ECO:0000256" key="3">
    <source>
        <dbReference type="ARBA" id="ARBA00012264"/>
    </source>
</evidence>
<evidence type="ECO:0000256" key="6">
    <source>
        <dbReference type="ARBA" id="ARBA00022824"/>
    </source>
</evidence>
<comment type="cofactor">
    <cofactor evidence="2">
        <name>L-ascorbate</name>
        <dbReference type="ChEBI" id="CHEBI:38290"/>
    </cofactor>
</comment>
<evidence type="ECO:0000256" key="14">
    <source>
        <dbReference type="ARBA" id="ARBA00040791"/>
    </source>
</evidence>
<dbReference type="Pfam" id="PF03171">
    <property type="entry name" value="2OG-FeII_Oxy"/>
    <property type="match status" value="1"/>
</dbReference>
<dbReference type="SUPFAM" id="SSF53448">
    <property type="entry name" value="Nucleotide-diphospho-sugar transferases"/>
    <property type="match status" value="1"/>
</dbReference>
<dbReference type="InterPro" id="IPR006620">
    <property type="entry name" value="Pro_4_hyd_alph"/>
</dbReference>
<name>A0A8T2IVR7_9PIPI</name>
<dbReference type="Pfam" id="PF25238">
    <property type="entry name" value="OGFOD2-like"/>
    <property type="match status" value="1"/>
</dbReference>
<keyword evidence="19" id="KW-1185">Reference proteome</keyword>
<gene>
    <name evidence="18" type="ORF">GDO86_013537</name>
</gene>
<evidence type="ECO:0000256" key="10">
    <source>
        <dbReference type="ARBA" id="ARBA00023004"/>
    </source>
</evidence>
<evidence type="ECO:0000256" key="8">
    <source>
        <dbReference type="ARBA" id="ARBA00022964"/>
    </source>
</evidence>
<keyword evidence="4" id="KW-0479">Metal-binding</keyword>
<evidence type="ECO:0000256" key="2">
    <source>
        <dbReference type="ARBA" id="ARBA00001961"/>
    </source>
</evidence>
<keyword evidence="7" id="KW-0847">Vitamin C</keyword>
<dbReference type="PROSITE" id="PS01325">
    <property type="entry name" value="LYS_HYDROXYLASE"/>
    <property type="match status" value="1"/>
</dbReference>
<dbReference type="PANTHER" id="PTHR10730">
    <property type="entry name" value="PROCOLLAGEN-LYSINE,2-OXOGLUTARATE 5-DIOXYGENASE/GLYCOSYLTRANSFERASE 25 FAMILY MEMBER"/>
    <property type="match status" value="1"/>
</dbReference>
<keyword evidence="8" id="KW-0223">Dioxygenase</keyword>
<dbReference type="EMBL" id="JAACNH010000008">
    <property type="protein sequence ID" value="KAG8435637.1"/>
    <property type="molecule type" value="Genomic_DNA"/>
</dbReference>
<evidence type="ECO:0000256" key="5">
    <source>
        <dbReference type="ARBA" id="ARBA00022729"/>
    </source>
</evidence>
<dbReference type="FunFam" id="2.60.120.620:FF:000004">
    <property type="entry name" value="Procollagen-lysine,2-oxoglutarate 5-dioxygenase 2"/>
    <property type="match status" value="1"/>
</dbReference>
<dbReference type="AlphaFoldDB" id="A0A8T2IVR7"/>
<dbReference type="PROSITE" id="PS51471">
    <property type="entry name" value="FE2OG_OXY"/>
    <property type="match status" value="1"/>
</dbReference>
<accession>A0A8T2IVR7</accession>
<keyword evidence="11" id="KW-0472">Membrane</keyword>
<dbReference type="InterPro" id="IPR001006">
    <property type="entry name" value="Procol_lys_dOase"/>
</dbReference>
<dbReference type="GO" id="GO:0005506">
    <property type="term" value="F:iron ion binding"/>
    <property type="evidence" value="ECO:0007669"/>
    <property type="project" value="InterPro"/>
</dbReference>
<evidence type="ECO:0000256" key="12">
    <source>
        <dbReference type="ARBA" id="ARBA00023180"/>
    </source>
</evidence>
<dbReference type="Gene3D" id="2.60.120.620">
    <property type="entry name" value="q2cbj1_9rhob like domain"/>
    <property type="match status" value="1"/>
</dbReference>
<feature type="domain" description="Fe2OG dioxygenase" evidence="17">
    <location>
        <begin position="556"/>
        <end position="647"/>
    </location>
</feature>
<keyword evidence="12" id="KW-0325">Glycoprotein</keyword>
<dbReference type="InterPro" id="IPR057589">
    <property type="entry name" value="GT_PLOD"/>
</dbReference>
<sequence length="647" mass="75024">MKLALEQYVDKEDLIILFTESNDVIFSSGPSELLKKFKQTKSKVVFSAEDVVYPDRHLEAKYPVVREGKRFLGSGAFIGYATHLYKMVADWDGTDQDSEQLFYTNLFLDPVKREKINITLDHRCRIFQNLYGSTDDVVLKFENGRVRARNLQYDTLPVLLHGNGPTELHLNYFGNYIPRAWTFESGCTVCDESLRNLEGLAVDNFPLVLIGIFIEQPTPFVSEFFKHLTSLNYPKKRIQLYIKNHESHHQRHVEKFTQDYGTEYNLLKVVGPDEYSDFADARNTGMDMCRQNPECEYYFSIDSPVVMKNGNTLRSLIEQNKSLIAPLMSRIANLWSNFWGALNTDGFYARSEDYLDIVQRQRIGIWNVPYISGIYLVKGNLLRSKLSQADVFRSGTLDFDMAFCYNVRRQGVFMFVTNRQEFGHLLSLENYKTTHLNNDLWEIFENTQDWKEKFIHPNYSLALKGKVIEMPCPDVYWFPIFTETACDELVAEMEHFGKWSSGGNQDERLQGGYENVPTIDIHMNQVGYEKEWHKILLDFIAPLTEKMYPGYYTRALFDLAFVVRYKPDEQPLLEPHHDASTFTINIALNSVGEDYEGGGCRFLRYNCSINAPRKGWALMHPGRLTHYHEGLRVTKGTRYIAVSFVDP</sequence>
<dbReference type="GO" id="GO:0031418">
    <property type="term" value="F:L-ascorbic acid binding"/>
    <property type="evidence" value="ECO:0007669"/>
    <property type="project" value="UniProtKB-KW"/>
</dbReference>
<proteinExistence type="predicted"/>
<dbReference type="InterPro" id="IPR044861">
    <property type="entry name" value="IPNS-like_FE2OG_OXY"/>
</dbReference>
<dbReference type="InterPro" id="IPR005123">
    <property type="entry name" value="Oxoglu/Fe-dep_dioxygenase_dom"/>
</dbReference>
<dbReference type="SMART" id="SM00702">
    <property type="entry name" value="P4Hc"/>
    <property type="match status" value="1"/>
</dbReference>
<evidence type="ECO:0000256" key="13">
    <source>
        <dbReference type="ARBA" id="ARBA00037819"/>
    </source>
</evidence>
<evidence type="ECO:0000256" key="9">
    <source>
        <dbReference type="ARBA" id="ARBA00023002"/>
    </source>
</evidence>
<dbReference type="OrthoDB" id="69177at2759"/>
<evidence type="ECO:0000256" key="16">
    <source>
        <dbReference type="ARBA" id="ARBA00047930"/>
    </source>
</evidence>
<dbReference type="EC" id="1.14.11.4" evidence="3"/>
<keyword evidence="5" id="KW-0732">Signal</keyword>
<dbReference type="InterPro" id="IPR050757">
    <property type="entry name" value="Collagen_mod_GT25"/>
</dbReference>
<evidence type="ECO:0000256" key="1">
    <source>
        <dbReference type="ARBA" id="ARBA00001954"/>
    </source>
</evidence>
<evidence type="ECO:0000313" key="19">
    <source>
        <dbReference type="Proteomes" id="UP000812440"/>
    </source>
</evidence>
<organism evidence="18 19">
    <name type="scientific">Hymenochirus boettgeri</name>
    <name type="common">Congo dwarf clawed frog</name>
    <dbReference type="NCBI Taxonomy" id="247094"/>
    <lineage>
        <taxon>Eukaryota</taxon>
        <taxon>Metazoa</taxon>
        <taxon>Chordata</taxon>
        <taxon>Craniata</taxon>
        <taxon>Vertebrata</taxon>
        <taxon>Euteleostomi</taxon>
        <taxon>Amphibia</taxon>
        <taxon>Batrachia</taxon>
        <taxon>Anura</taxon>
        <taxon>Pipoidea</taxon>
        <taxon>Pipidae</taxon>
        <taxon>Pipinae</taxon>
        <taxon>Hymenochirus</taxon>
    </lineage>
</organism>
<dbReference type="PANTHER" id="PTHR10730:SF5">
    <property type="entry name" value="PROCOLLAGEN-LYSINE,2-OXOGLUTARATE 5-DIOXYGENASE 1"/>
    <property type="match status" value="1"/>
</dbReference>
<keyword evidence="9" id="KW-0560">Oxidoreductase</keyword>
<evidence type="ECO:0000313" key="18">
    <source>
        <dbReference type="EMBL" id="KAG8435637.1"/>
    </source>
</evidence>
<comment type="cofactor">
    <cofactor evidence="1">
        <name>Fe(2+)</name>
        <dbReference type="ChEBI" id="CHEBI:29033"/>
    </cofactor>
</comment>
<evidence type="ECO:0000256" key="15">
    <source>
        <dbReference type="ARBA" id="ARBA00042560"/>
    </source>
</evidence>
<comment type="subcellular location">
    <subcellularLocation>
        <location evidence="13">Rough endoplasmic reticulum membrane</location>
        <topology evidence="13">Peripheral membrane protein</topology>
        <orientation evidence="13">Lumenal side</orientation>
    </subcellularLocation>
</comment>
<dbReference type="Pfam" id="PF25342">
    <property type="entry name" value="GT_PLOD"/>
    <property type="match status" value="1"/>
</dbReference>
<dbReference type="GO" id="GO:0008475">
    <property type="term" value="F:procollagen-lysine 5-dioxygenase activity"/>
    <property type="evidence" value="ECO:0007669"/>
    <property type="project" value="UniProtKB-EC"/>
</dbReference>
<keyword evidence="10" id="KW-0408">Iron</keyword>
<dbReference type="InterPro" id="IPR029044">
    <property type="entry name" value="Nucleotide-diphossugar_trans"/>
</dbReference>
<protein>
    <recommendedName>
        <fullName evidence="14">Procollagen-lysine,2-oxoglutarate 5-dioxygenase 1</fullName>
        <ecNumber evidence="3">1.14.11.4</ecNumber>
    </recommendedName>
    <alternativeName>
        <fullName evidence="15">Lysyl hydroxylase 1</fullName>
    </alternativeName>
</protein>
<dbReference type="Proteomes" id="UP000812440">
    <property type="component" value="Chromosome 7"/>
</dbReference>
<comment type="caution">
    <text evidence="18">The sequence shown here is derived from an EMBL/GenBank/DDBJ whole genome shotgun (WGS) entry which is preliminary data.</text>
</comment>
<evidence type="ECO:0000256" key="7">
    <source>
        <dbReference type="ARBA" id="ARBA00022896"/>
    </source>
</evidence>
<evidence type="ECO:0000256" key="4">
    <source>
        <dbReference type="ARBA" id="ARBA00022723"/>
    </source>
</evidence>
<evidence type="ECO:0000256" key="11">
    <source>
        <dbReference type="ARBA" id="ARBA00023136"/>
    </source>
</evidence>
<comment type="catalytic activity">
    <reaction evidence="16">
        <text>L-lysyl-[collagen] + 2-oxoglutarate + O2 = (5R)-5-hydroxy-L-lysyl-[collagen] + succinate + CO2</text>
        <dbReference type="Rhea" id="RHEA:16569"/>
        <dbReference type="Rhea" id="RHEA-COMP:12751"/>
        <dbReference type="Rhea" id="RHEA-COMP:12752"/>
        <dbReference type="ChEBI" id="CHEBI:15379"/>
        <dbReference type="ChEBI" id="CHEBI:16526"/>
        <dbReference type="ChEBI" id="CHEBI:16810"/>
        <dbReference type="ChEBI" id="CHEBI:29969"/>
        <dbReference type="ChEBI" id="CHEBI:30031"/>
        <dbReference type="ChEBI" id="CHEBI:133442"/>
        <dbReference type="EC" id="1.14.11.4"/>
    </reaction>
</comment>
<keyword evidence="6" id="KW-0256">Endoplasmic reticulum</keyword>
<dbReference type="GO" id="GO:0030867">
    <property type="term" value="C:rough endoplasmic reticulum membrane"/>
    <property type="evidence" value="ECO:0007669"/>
    <property type="project" value="UniProtKB-SubCell"/>
</dbReference>
<reference evidence="18" key="1">
    <citation type="thesis" date="2020" institute="ProQuest LLC" country="789 East Eisenhower Parkway, Ann Arbor, MI, USA">
        <title>Comparative Genomics and Chromosome Evolution.</title>
        <authorList>
            <person name="Mudd A.B."/>
        </authorList>
    </citation>
    <scope>NUCLEOTIDE SEQUENCE</scope>
    <source>
        <strain evidence="18">Female2</strain>
        <tissue evidence="18">Blood</tissue>
    </source>
</reference>